<proteinExistence type="predicted"/>
<comment type="caution">
    <text evidence="1">The sequence shown here is derived from an EMBL/GenBank/DDBJ whole genome shotgun (WGS) entry which is preliminary data.</text>
</comment>
<organism evidence="1">
    <name type="scientific">Rhizobium leguminosarum</name>
    <dbReference type="NCBI Taxonomy" id="384"/>
    <lineage>
        <taxon>Bacteria</taxon>
        <taxon>Pseudomonadati</taxon>
        <taxon>Pseudomonadota</taxon>
        <taxon>Alphaproteobacteria</taxon>
        <taxon>Hyphomicrobiales</taxon>
        <taxon>Rhizobiaceae</taxon>
        <taxon>Rhizobium/Agrobacterium group</taxon>
        <taxon>Rhizobium</taxon>
    </lineage>
</organism>
<reference evidence="1" key="1">
    <citation type="submission" date="2016-04" db="EMBL/GenBank/DDBJ databases">
        <title>Fast-growing isolate from the root nodules of Vavilovia formosa.</title>
        <authorList>
            <person name="Kimeklis A."/>
            <person name="Safronova V."/>
            <person name="Belimov A."/>
            <person name="Andronov E."/>
        </authorList>
    </citation>
    <scope>NUCLEOTIDE SEQUENCE [LARGE SCALE GENOMIC DNA]</scope>
    <source>
        <strain evidence="1">Vaf-46</strain>
    </source>
</reference>
<sequence length="80" mass="9021">MRREGDDVGADERKAVLTTAGEAFPPLQHSLFFLDLFCERNHRVEAANEVADVLTGEEFSAVDVLLQFFANIDKAARYEF</sequence>
<accession>A0A179BJ07</accession>
<gene>
    <name evidence="1" type="ORF">A4U53_27780</name>
</gene>
<dbReference type="AlphaFoldDB" id="A0A179BJ07"/>
<protein>
    <submittedName>
        <fullName evidence="1">Uncharacterized protein</fullName>
    </submittedName>
</protein>
<evidence type="ECO:0000313" key="1">
    <source>
        <dbReference type="EMBL" id="OAP91265.1"/>
    </source>
</evidence>
<name>A0A179BJ07_RHILE</name>
<dbReference type="EMBL" id="LWBS01000391">
    <property type="protein sequence ID" value="OAP91265.1"/>
    <property type="molecule type" value="Genomic_DNA"/>
</dbReference>